<proteinExistence type="predicted"/>
<gene>
    <name evidence="2" type="ORF">LLUT_LOCUS7284</name>
</gene>
<reference evidence="2 3" key="1">
    <citation type="submission" date="2024-03" db="EMBL/GenBank/DDBJ databases">
        <authorList>
            <person name="Martinez-Hernandez J."/>
        </authorList>
    </citation>
    <scope>NUCLEOTIDE SEQUENCE [LARGE SCALE GENOMIC DNA]</scope>
</reference>
<name>A0AAV1WB24_LUPLU</name>
<sequence>MRLIRQNKEPKKPDKQDQREGTSFSARRLISVYIKAKKPRAYFKKYQIKFKKRRDFMKIELSNDVHLHFFKEAIS</sequence>
<comment type="caution">
    <text evidence="2">The sequence shown here is derived from an EMBL/GenBank/DDBJ whole genome shotgun (WGS) entry which is preliminary data.</text>
</comment>
<feature type="compositionally biased region" description="Basic and acidic residues" evidence="1">
    <location>
        <begin position="1"/>
        <end position="20"/>
    </location>
</feature>
<keyword evidence="3" id="KW-1185">Reference proteome</keyword>
<dbReference type="Proteomes" id="UP001497480">
    <property type="component" value="Unassembled WGS sequence"/>
</dbReference>
<accession>A0AAV1WB24</accession>
<dbReference type="EMBL" id="CAXHTB010000005">
    <property type="protein sequence ID" value="CAL0306224.1"/>
    <property type="molecule type" value="Genomic_DNA"/>
</dbReference>
<feature type="region of interest" description="Disordered" evidence="1">
    <location>
        <begin position="1"/>
        <end position="23"/>
    </location>
</feature>
<evidence type="ECO:0000313" key="2">
    <source>
        <dbReference type="EMBL" id="CAL0306224.1"/>
    </source>
</evidence>
<organism evidence="2 3">
    <name type="scientific">Lupinus luteus</name>
    <name type="common">European yellow lupine</name>
    <dbReference type="NCBI Taxonomy" id="3873"/>
    <lineage>
        <taxon>Eukaryota</taxon>
        <taxon>Viridiplantae</taxon>
        <taxon>Streptophyta</taxon>
        <taxon>Embryophyta</taxon>
        <taxon>Tracheophyta</taxon>
        <taxon>Spermatophyta</taxon>
        <taxon>Magnoliopsida</taxon>
        <taxon>eudicotyledons</taxon>
        <taxon>Gunneridae</taxon>
        <taxon>Pentapetalae</taxon>
        <taxon>rosids</taxon>
        <taxon>fabids</taxon>
        <taxon>Fabales</taxon>
        <taxon>Fabaceae</taxon>
        <taxon>Papilionoideae</taxon>
        <taxon>50 kb inversion clade</taxon>
        <taxon>genistoids sensu lato</taxon>
        <taxon>core genistoids</taxon>
        <taxon>Genisteae</taxon>
        <taxon>Lupinus</taxon>
    </lineage>
</organism>
<protein>
    <submittedName>
        <fullName evidence="2">Uncharacterized protein</fullName>
    </submittedName>
</protein>
<evidence type="ECO:0000313" key="3">
    <source>
        <dbReference type="Proteomes" id="UP001497480"/>
    </source>
</evidence>
<dbReference type="AlphaFoldDB" id="A0AAV1WB24"/>
<evidence type="ECO:0000256" key="1">
    <source>
        <dbReference type="SAM" id="MobiDB-lite"/>
    </source>
</evidence>